<feature type="transmembrane region" description="Helical" evidence="1">
    <location>
        <begin position="261"/>
        <end position="284"/>
    </location>
</feature>
<name>A0A4S3PU93_9BACI</name>
<dbReference type="OrthoDB" id="3457556at2"/>
<sequence length="326" mass="36036">MKAILIGIISSLFFAVTFILNRSMELSGGSWMWSSSLRYFFMLPFLIGIVLLRGNLKQLLYELKMNPLKWILWSTVGFGLFYAPLTFAAASGPGWLVAGTWQFVIIAGLLVVPFFYKTVETEYGVQKVREQIPVKGFLFSSFIFIGIVLIQLQEANGGIGMKMFLIGILPVVVAAFAYPLGNRKMMEHCKNDFDTFQRVLGMTLASTPFWFIIAGFGAATAGLPSKDQVFQSFIVGISSGVIATVLFFFATELVKHDQSMLAAVEATQSTQIIFVIFGEVLLLSAPLPSMYSFVGLLMIASGMVLHSLFSNRKTSIKVNELETKSL</sequence>
<dbReference type="Pfam" id="PF13536">
    <property type="entry name" value="EmrE"/>
    <property type="match status" value="1"/>
</dbReference>
<evidence type="ECO:0000313" key="3">
    <source>
        <dbReference type="Proteomes" id="UP000306477"/>
    </source>
</evidence>
<comment type="caution">
    <text evidence="2">The sequence shown here is derived from an EMBL/GenBank/DDBJ whole genome shotgun (WGS) entry which is preliminary data.</text>
</comment>
<dbReference type="RefSeq" id="WP_136379140.1">
    <property type="nucleotide sequence ID" value="NZ_SLUB01000010.1"/>
</dbReference>
<keyword evidence="1" id="KW-1133">Transmembrane helix</keyword>
<dbReference type="AlphaFoldDB" id="A0A4S3PU93"/>
<feature type="transmembrane region" description="Helical" evidence="1">
    <location>
        <begin position="136"/>
        <end position="153"/>
    </location>
</feature>
<feature type="transmembrane region" description="Helical" evidence="1">
    <location>
        <begin position="159"/>
        <end position="178"/>
    </location>
</feature>
<feature type="transmembrane region" description="Helical" evidence="1">
    <location>
        <begin position="68"/>
        <end position="89"/>
    </location>
</feature>
<dbReference type="InterPro" id="IPR032713">
    <property type="entry name" value="EmrE"/>
</dbReference>
<feature type="transmembrane region" description="Helical" evidence="1">
    <location>
        <begin position="290"/>
        <end position="309"/>
    </location>
</feature>
<keyword evidence="1" id="KW-0472">Membrane</keyword>
<dbReference type="STRING" id="1033734.GCA_000285535_01114"/>
<proteinExistence type="predicted"/>
<feature type="transmembrane region" description="Helical" evidence="1">
    <location>
        <begin position="39"/>
        <end position="56"/>
    </location>
</feature>
<evidence type="ECO:0000313" key="2">
    <source>
        <dbReference type="EMBL" id="THE13329.1"/>
    </source>
</evidence>
<feature type="transmembrane region" description="Helical" evidence="1">
    <location>
        <begin position="199"/>
        <end position="223"/>
    </location>
</feature>
<feature type="transmembrane region" description="Helical" evidence="1">
    <location>
        <begin position="95"/>
        <end position="116"/>
    </location>
</feature>
<keyword evidence="3" id="KW-1185">Reference proteome</keyword>
<organism evidence="2 3">
    <name type="scientific">Bacillus timonensis</name>
    <dbReference type="NCBI Taxonomy" id="1033734"/>
    <lineage>
        <taxon>Bacteria</taxon>
        <taxon>Bacillati</taxon>
        <taxon>Bacillota</taxon>
        <taxon>Bacilli</taxon>
        <taxon>Bacillales</taxon>
        <taxon>Bacillaceae</taxon>
        <taxon>Bacillus</taxon>
    </lineage>
</organism>
<keyword evidence="1" id="KW-0812">Transmembrane</keyword>
<feature type="transmembrane region" description="Helical" evidence="1">
    <location>
        <begin position="229"/>
        <end position="249"/>
    </location>
</feature>
<evidence type="ECO:0000256" key="1">
    <source>
        <dbReference type="SAM" id="Phobius"/>
    </source>
</evidence>
<reference evidence="2 3" key="1">
    <citation type="journal article" date="2019" name="Indoor Air">
        <title>Impacts of indoor surface finishes on bacterial viability.</title>
        <authorList>
            <person name="Hu J."/>
            <person name="Maamar S.B."/>
            <person name="Glawe A.J."/>
            <person name="Gottel N."/>
            <person name="Gilbert J.A."/>
            <person name="Hartmann E.M."/>
        </authorList>
    </citation>
    <scope>NUCLEOTIDE SEQUENCE [LARGE SCALE GENOMIC DNA]</scope>
    <source>
        <strain evidence="2 3">AF060A6</strain>
    </source>
</reference>
<dbReference type="Proteomes" id="UP000306477">
    <property type="component" value="Unassembled WGS sequence"/>
</dbReference>
<accession>A0A4S3PU93</accession>
<gene>
    <name evidence="2" type="ORF">E1I69_08270</name>
</gene>
<protein>
    <submittedName>
        <fullName evidence="2">Multidrug resistance efflux transporter family protein</fullName>
    </submittedName>
</protein>
<dbReference type="EMBL" id="SLUB01000010">
    <property type="protein sequence ID" value="THE13329.1"/>
    <property type="molecule type" value="Genomic_DNA"/>
</dbReference>